<evidence type="ECO:0000313" key="1">
    <source>
        <dbReference type="EMBL" id="MBC5851727.1"/>
    </source>
</evidence>
<organism evidence="1 2">
    <name type="scientific">Vibrio metschnikovii</name>
    <dbReference type="NCBI Taxonomy" id="28172"/>
    <lineage>
        <taxon>Bacteria</taxon>
        <taxon>Pseudomonadati</taxon>
        <taxon>Pseudomonadota</taxon>
        <taxon>Gammaproteobacteria</taxon>
        <taxon>Vibrionales</taxon>
        <taxon>Vibrionaceae</taxon>
        <taxon>Vibrio</taxon>
    </lineage>
</organism>
<dbReference type="RefSeq" id="WP_187026393.1">
    <property type="nucleotide sequence ID" value="NZ_JACRUP010000008.1"/>
</dbReference>
<comment type="caution">
    <text evidence="1">The sequence shown here is derived from an EMBL/GenBank/DDBJ whole genome shotgun (WGS) entry which is preliminary data.</text>
</comment>
<name>A0A9X0R8Z4_VIBME</name>
<dbReference type="InterPro" id="IPR043129">
    <property type="entry name" value="ATPase_NBD"/>
</dbReference>
<keyword evidence="2" id="KW-1185">Reference proteome</keyword>
<dbReference type="InterPro" id="IPR005883">
    <property type="entry name" value="PilM"/>
</dbReference>
<dbReference type="SUPFAM" id="SSF53067">
    <property type="entry name" value="Actin-like ATPase domain"/>
    <property type="match status" value="2"/>
</dbReference>
<dbReference type="Proteomes" id="UP000615796">
    <property type="component" value="Unassembled WGS sequence"/>
</dbReference>
<protein>
    <submittedName>
        <fullName evidence="1">Type IV pilus assembly protein PilM</fullName>
    </submittedName>
</protein>
<sequence>MSKSLVIGVDIGHHSIKAVALKPNGDNYSLHGCTEIVITDDIFADNDTLNYQKIVKKLKELKKSLPLFSRKVAIALPDTAVISKVLQIDSDLDPREKEFAIYQAFSHQSPLPMEELSLDFVPLPIQAFAKNRTVTYQVYATRREVVASRLSAIQQAGLEATLLDVQLHGLAQIWQQVSQAQQRSNWMLVDVGYTQTTLCIDFADKAPFYKDIALGTRWFELPSLAETMARSDERNQWLFNRLFVERLTRQLQLFTSVHGQQSLAGIWLSGGGAMMDGLAETIIEQLGLPCERFAPLATFVNKITQRKRLNDQPKFTTAAGLALRGIAWLESGHVA</sequence>
<accession>A0A9X0R8Z4</accession>
<proteinExistence type="predicted"/>
<dbReference type="NCBIfam" id="TIGR01175">
    <property type="entry name" value="pilM"/>
    <property type="match status" value="1"/>
</dbReference>
<dbReference type="Pfam" id="PF11104">
    <property type="entry name" value="PilM_2"/>
    <property type="match status" value="2"/>
</dbReference>
<dbReference type="PANTHER" id="PTHR32432:SF3">
    <property type="entry name" value="ETHANOLAMINE UTILIZATION PROTEIN EUTJ"/>
    <property type="match status" value="1"/>
</dbReference>
<dbReference type="InterPro" id="IPR050696">
    <property type="entry name" value="FtsA/MreB"/>
</dbReference>
<dbReference type="PANTHER" id="PTHR32432">
    <property type="entry name" value="CELL DIVISION PROTEIN FTSA-RELATED"/>
    <property type="match status" value="1"/>
</dbReference>
<dbReference type="AlphaFoldDB" id="A0A9X0R8Z4"/>
<dbReference type="EMBL" id="JACRUP010000008">
    <property type="protein sequence ID" value="MBC5851727.1"/>
    <property type="molecule type" value="Genomic_DNA"/>
</dbReference>
<dbReference type="PIRSF" id="PIRSF019169">
    <property type="entry name" value="PilM"/>
    <property type="match status" value="1"/>
</dbReference>
<gene>
    <name evidence="1" type="primary">pilM</name>
    <name evidence="1" type="ORF">H8Q88_12520</name>
</gene>
<reference evidence="1" key="1">
    <citation type="submission" date="2020-08" db="EMBL/GenBank/DDBJ databases">
        <title>Genome Sequencing and Pan-Genome Analysis of Migratory bird Vibrio Strains, Inner Mongolia.</title>
        <authorList>
            <person name="Zheng L."/>
        </authorList>
    </citation>
    <scope>NUCLEOTIDE SEQUENCE</scope>
    <source>
        <strain evidence="1">M13F</strain>
    </source>
</reference>
<dbReference type="Gene3D" id="3.30.420.40">
    <property type="match status" value="2"/>
</dbReference>
<evidence type="ECO:0000313" key="2">
    <source>
        <dbReference type="Proteomes" id="UP000615796"/>
    </source>
</evidence>
<dbReference type="Gene3D" id="3.30.1490.300">
    <property type="match status" value="1"/>
</dbReference>